<dbReference type="InterPro" id="IPR006052">
    <property type="entry name" value="TNF_dom"/>
</dbReference>
<dbReference type="GO" id="GO:0005125">
    <property type="term" value="F:cytokine activity"/>
    <property type="evidence" value="ECO:0007669"/>
    <property type="project" value="UniProtKB-KW"/>
</dbReference>
<dbReference type="SMART" id="SM00207">
    <property type="entry name" value="TNF"/>
    <property type="match status" value="1"/>
</dbReference>
<organism evidence="7 8">
    <name type="scientific">Pyxicephalus adspersus</name>
    <name type="common">African bullfrog</name>
    <dbReference type="NCBI Taxonomy" id="30357"/>
    <lineage>
        <taxon>Eukaryota</taxon>
        <taxon>Metazoa</taxon>
        <taxon>Chordata</taxon>
        <taxon>Craniata</taxon>
        <taxon>Vertebrata</taxon>
        <taxon>Euteleostomi</taxon>
        <taxon>Amphibia</taxon>
        <taxon>Batrachia</taxon>
        <taxon>Anura</taxon>
        <taxon>Neobatrachia</taxon>
        <taxon>Ranoidea</taxon>
        <taxon>Pyxicephalidae</taxon>
        <taxon>Pyxicephalinae</taxon>
        <taxon>Pyxicephalus</taxon>
    </lineage>
</organism>
<name>A0AAV3A4Y5_PYXAD</name>
<dbReference type="Proteomes" id="UP001181693">
    <property type="component" value="Unassembled WGS sequence"/>
</dbReference>
<dbReference type="PANTHER" id="PTHR11471:SF24">
    <property type="entry name" value="TUMOR NECROSIS FACTOR LIGAND SUPERFAMILY MEMBER 15"/>
    <property type="match status" value="1"/>
</dbReference>
<dbReference type="PROSITE" id="PS50049">
    <property type="entry name" value="THD_2"/>
    <property type="match status" value="1"/>
</dbReference>
<evidence type="ECO:0000313" key="7">
    <source>
        <dbReference type="EMBL" id="DBA21684.1"/>
    </source>
</evidence>
<comment type="similarity">
    <text evidence="2">Belongs to the tumor necrosis factor family.</text>
</comment>
<feature type="domain" description="THD" evidence="6">
    <location>
        <begin position="71"/>
        <end position="207"/>
    </location>
</feature>
<evidence type="ECO:0000256" key="5">
    <source>
        <dbReference type="SAM" id="Phobius"/>
    </source>
</evidence>
<comment type="caution">
    <text evidence="7">The sequence shown here is derived from an EMBL/GenBank/DDBJ whole genome shotgun (WGS) entry which is preliminary data.</text>
</comment>
<dbReference type="GO" id="GO:0005164">
    <property type="term" value="F:tumor necrosis factor receptor binding"/>
    <property type="evidence" value="ECO:0007669"/>
    <property type="project" value="InterPro"/>
</dbReference>
<dbReference type="PANTHER" id="PTHR11471">
    <property type="entry name" value="TUMOR NECROSIS FACTOR FAMILY MEMBER"/>
    <property type="match status" value="1"/>
</dbReference>
<dbReference type="AlphaFoldDB" id="A0AAV3A4Y5"/>
<evidence type="ECO:0000256" key="2">
    <source>
        <dbReference type="ARBA" id="ARBA00008670"/>
    </source>
</evidence>
<sequence>MTQYQINVQHAQDRRVKRLQWAVIGCGVILIALLCLTVYQMFGNFIFPKPEKMERCPQISELSQKIKSIKPRAHLTATSQSTLRARDNVLQWESTNGLAYVEDGMQYENKSLQIPKQGYYFVYSQVSLKIPPNFGDHFKSQIIRVNDNYGEPEVLLSGKAIKNGQHTIYLAGLLRLTRGDRLKVDVTAVDQVDISSEDKTFFGAFWVMGTTTNS</sequence>
<evidence type="ECO:0000256" key="1">
    <source>
        <dbReference type="ARBA" id="ARBA00004370"/>
    </source>
</evidence>
<dbReference type="InterPro" id="IPR008983">
    <property type="entry name" value="Tumour_necrosis_fac-like_dom"/>
</dbReference>
<keyword evidence="5" id="KW-1133">Transmembrane helix</keyword>
<dbReference type="GO" id="GO:0016020">
    <property type="term" value="C:membrane"/>
    <property type="evidence" value="ECO:0007669"/>
    <property type="project" value="UniProtKB-SubCell"/>
</dbReference>
<protein>
    <recommendedName>
        <fullName evidence="6">THD domain-containing protein</fullName>
    </recommendedName>
</protein>
<gene>
    <name evidence="7" type="ORF">GDO54_018286</name>
</gene>
<dbReference type="Pfam" id="PF00229">
    <property type="entry name" value="TNF"/>
    <property type="match status" value="1"/>
</dbReference>
<dbReference type="Gene3D" id="2.60.120.40">
    <property type="match status" value="1"/>
</dbReference>
<keyword evidence="4 5" id="KW-0472">Membrane</keyword>
<evidence type="ECO:0000259" key="6">
    <source>
        <dbReference type="PROSITE" id="PS50049"/>
    </source>
</evidence>
<keyword evidence="8" id="KW-1185">Reference proteome</keyword>
<evidence type="ECO:0000256" key="4">
    <source>
        <dbReference type="ARBA" id="ARBA00023136"/>
    </source>
</evidence>
<dbReference type="SUPFAM" id="SSF49842">
    <property type="entry name" value="TNF-like"/>
    <property type="match status" value="1"/>
</dbReference>
<evidence type="ECO:0000313" key="8">
    <source>
        <dbReference type="Proteomes" id="UP001181693"/>
    </source>
</evidence>
<dbReference type="EMBL" id="DYDO01000007">
    <property type="protein sequence ID" value="DBA21684.1"/>
    <property type="molecule type" value="Genomic_DNA"/>
</dbReference>
<comment type="subcellular location">
    <subcellularLocation>
        <location evidence="1">Membrane</location>
    </subcellularLocation>
</comment>
<feature type="transmembrane region" description="Helical" evidence="5">
    <location>
        <begin position="21"/>
        <end position="42"/>
    </location>
</feature>
<evidence type="ECO:0000256" key="3">
    <source>
        <dbReference type="ARBA" id="ARBA00022514"/>
    </source>
</evidence>
<keyword evidence="3" id="KW-0202">Cytokine</keyword>
<reference evidence="7" key="1">
    <citation type="thesis" date="2020" institute="ProQuest LLC" country="789 East Eisenhower Parkway, Ann Arbor, MI, USA">
        <title>Comparative Genomics and Chromosome Evolution.</title>
        <authorList>
            <person name="Mudd A.B."/>
        </authorList>
    </citation>
    <scope>NUCLEOTIDE SEQUENCE</scope>
    <source>
        <strain evidence="7">1538</strain>
        <tissue evidence="7">Blood</tissue>
    </source>
</reference>
<dbReference type="GO" id="GO:0006955">
    <property type="term" value="P:immune response"/>
    <property type="evidence" value="ECO:0007669"/>
    <property type="project" value="InterPro"/>
</dbReference>
<proteinExistence type="inferred from homology"/>
<dbReference type="CDD" id="cd00184">
    <property type="entry name" value="TNF"/>
    <property type="match status" value="1"/>
</dbReference>
<keyword evidence="5" id="KW-0812">Transmembrane</keyword>
<accession>A0AAV3A4Y5</accession>
<dbReference type="GO" id="GO:0005615">
    <property type="term" value="C:extracellular space"/>
    <property type="evidence" value="ECO:0007669"/>
    <property type="project" value="UniProtKB-KW"/>
</dbReference>